<evidence type="ECO:0000256" key="3">
    <source>
        <dbReference type="ARBA" id="ARBA00022741"/>
    </source>
</evidence>
<evidence type="ECO:0000313" key="13">
    <source>
        <dbReference type="Proteomes" id="UP001215503"/>
    </source>
</evidence>
<evidence type="ECO:0000256" key="2">
    <source>
        <dbReference type="ARBA" id="ARBA00022475"/>
    </source>
</evidence>
<dbReference type="PROSITE" id="PS50893">
    <property type="entry name" value="ABC_TRANSPORTER_2"/>
    <property type="match status" value="1"/>
</dbReference>
<dbReference type="InterPro" id="IPR017871">
    <property type="entry name" value="ABC_transporter-like_CS"/>
</dbReference>
<protein>
    <submittedName>
        <fullName evidence="12">Zinc ABC transporter ATP-binding protein ZnuC</fullName>
    </submittedName>
</protein>
<sequence>MSALLSAHGVCFNRGGRQILDSISLSVEPSEVVTLIGPNGSGKTSLLRILLGLEQADAGRVARRPGLTVGYVPQRLTVEPTLPMTVLRFLSLPHRVSRAAAREALEETGVAHLERAQVHALSGGEFQRVLLARALLRRPDILVLDEPAQGIDFSGQLDLYQLIDRIRRQRGCSVLLVSHDLHLVMAATDRVICLNRHVCCSGEPEAVSRHPEYLALFGPRAAQALAIYHHDHDHHHDIAGEPVPLAGQTENGPATADQASREDRQV</sequence>
<keyword evidence="3" id="KW-0547">Nucleotide-binding</keyword>
<dbReference type="NCBIfam" id="NF007090">
    <property type="entry name" value="PRK09544.1"/>
    <property type="match status" value="1"/>
</dbReference>
<dbReference type="GO" id="GO:0005524">
    <property type="term" value="F:ATP binding"/>
    <property type="evidence" value="ECO:0007669"/>
    <property type="project" value="UniProtKB-KW"/>
</dbReference>
<keyword evidence="9" id="KW-0472">Membrane</keyword>
<gene>
    <name evidence="12" type="primary">znuC</name>
    <name evidence="12" type="ORF">P2G67_04240</name>
</gene>
<dbReference type="InterPro" id="IPR003439">
    <property type="entry name" value="ABC_transporter-like_ATP-bd"/>
</dbReference>
<feature type="region of interest" description="Disordered" evidence="10">
    <location>
        <begin position="237"/>
        <end position="266"/>
    </location>
</feature>
<dbReference type="PROSITE" id="PS00211">
    <property type="entry name" value="ABC_TRANSPORTER_1"/>
    <property type="match status" value="1"/>
</dbReference>
<evidence type="ECO:0000256" key="8">
    <source>
        <dbReference type="ARBA" id="ARBA00023065"/>
    </source>
</evidence>
<dbReference type="SUPFAM" id="SSF52540">
    <property type="entry name" value="P-loop containing nucleoside triphosphate hydrolases"/>
    <property type="match status" value="1"/>
</dbReference>
<keyword evidence="1" id="KW-0813">Transport</keyword>
<evidence type="ECO:0000313" key="12">
    <source>
        <dbReference type="EMBL" id="MDF2095181.1"/>
    </source>
</evidence>
<dbReference type="InterPro" id="IPR050153">
    <property type="entry name" value="Metal_Ion_Import_ABC"/>
</dbReference>
<dbReference type="Pfam" id="PF00005">
    <property type="entry name" value="ABC_tran"/>
    <property type="match status" value="1"/>
</dbReference>
<keyword evidence="13" id="KW-1185">Reference proteome</keyword>
<keyword evidence="2" id="KW-1003">Cell membrane</keyword>
<evidence type="ECO:0000256" key="1">
    <source>
        <dbReference type="ARBA" id="ARBA00022448"/>
    </source>
</evidence>
<dbReference type="InterPro" id="IPR027417">
    <property type="entry name" value="P-loop_NTPase"/>
</dbReference>
<keyword evidence="4" id="KW-0862">Zinc</keyword>
<feature type="domain" description="ABC transporter" evidence="11">
    <location>
        <begin position="5"/>
        <end position="220"/>
    </location>
</feature>
<dbReference type="Proteomes" id="UP001215503">
    <property type="component" value="Unassembled WGS sequence"/>
</dbReference>
<dbReference type="EMBL" id="JARHUD010000002">
    <property type="protein sequence ID" value="MDF2095181.1"/>
    <property type="molecule type" value="Genomic_DNA"/>
</dbReference>
<evidence type="ECO:0000256" key="5">
    <source>
        <dbReference type="ARBA" id="ARBA00022840"/>
    </source>
</evidence>
<evidence type="ECO:0000256" key="10">
    <source>
        <dbReference type="SAM" id="MobiDB-lite"/>
    </source>
</evidence>
<dbReference type="RefSeq" id="WP_275820359.1">
    <property type="nucleotide sequence ID" value="NZ_JARHUD010000002.1"/>
</dbReference>
<dbReference type="InterPro" id="IPR003593">
    <property type="entry name" value="AAA+_ATPase"/>
</dbReference>
<keyword evidence="8" id="KW-0406">Ion transport</keyword>
<proteinExistence type="predicted"/>
<comment type="caution">
    <text evidence="12">The sequence shown here is derived from an EMBL/GenBank/DDBJ whole genome shotgun (WGS) entry which is preliminary data.</text>
</comment>
<evidence type="ECO:0000256" key="4">
    <source>
        <dbReference type="ARBA" id="ARBA00022833"/>
    </source>
</evidence>
<evidence type="ECO:0000256" key="6">
    <source>
        <dbReference type="ARBA" id="ARBA00022906"/>
    </source>
</evidence>
<name>A0ABT5YJR0_9PROT</name>
<dbReference type="PANTHER" id="PTHR42734:SF9">
    <property type="entry name" value="ZINC IMPORT ATP-BINDING PROTEIN ZNUC"/>
    <property type="match status" value="1"/>
</dbReference>
<keyword evidence="5 12" id="KW-0067">ATP-binding</keyword>
<reference evidence="12 13" key="1">
    <citation type="submission" date="2023-03" db="EMBL/GenBank/DDBJ databases">
        <title>Fodinicurvata sp. CAU 1616 isolated from sea sendiment.</title>
        <authorList>
            <person name="Kim W."/>
        </authorList>
    </citation>
    <scope>NUCLEOTIDE SEQUENCE [LARGE SCALE GENOMIC DNA]</scope>
    <source>
        <strain evidence="12 13">CAU 1616</strain>
    </source>
</reference>
<dbReference type="Gene3D" id="3.40.50.300">
    <property type="entry name" value="P-loop containing nucleotide triphosphate hydrolases"/>
    <property type="match status" value="1"/>
</dbReference>
<evidence type="ECO:0000256" key="9">
    <source>
        <dbReference type="ARBA" id="ARBA00023136"/>
    </source>
</evidence>
<dbReference type="SMART" id="SM00382">
    <property type="entry name" value="AAA"/>
    <property type="match status" value="1"/>
</dbReference>
<organism evidence="12 13">
    <name type="scientific">Aquibaculum arenosum</name>
    <dbReference type="NCBI Taxonomy" id="3032591"/>
    <lineage>
        <taxon>Bacteria</taxon>
        <taxon>Pseudomonadati</taxon>
        <taxon>Pseudomonadota</taxon>
        <taxon>Alphaproteobacteria</taxon>
        <taxon>Rhodospirillales</taxon>
        <taxon>Rhodovibrionaceae</taxon>
        <taxon>Aquibaculum</taxon>
    </lineage>
</organism>
<keyword evidence="7" id="KW-1278">Translocase</keyword>
<dbReference type="PANTHER" id="PTHR42734">
    <property type="entry name" value="METAL TRANSPORT SYSTEM ATP-BINDING PROTEIN TM_0124-RELATED"/>
    <property type="match status" value="1"/>
</dbReference>
<evidence type="ECO:0000256" key="7">
    <source>
        <dbReference type="ARBA" id="ARBA00022967"/>
    </source>
</evidence>
<accession>A0ABT5YJR0</accession>
<keyword evidence="6" id="KW-0864">Zinc transport</keyword>
<evidence type="ECO:0000259" key="11">
    <source>
        <dbReference type="PROSITE" id="PS50893"/>
    </source>
</evidence>